<dbReference type="Ensembl" id="ENSPMGT00000004817.1">
    <property type="protein sequence ID" value="ENSPMGP00000004536.1"/>
    <property type="gene ID" value="ENSPMGG00000003849.1"/>
</dbReference>
<protein>
    <submittedName>
        <fullName evidence="2">Uncharacterized protein</fullName>
    </submittedName>
</protein>
<reference evidence="2" key="2">
    <citation type="submission" date="2025-09" db="UniProtKB">
        <authorList>
            <consortium name="Ensembl"/>
        </authorList>
    </citation>
    <scope>IDENTIFICATION</scope>
</reference>
<dbReference type="Proteomes" id="UP000261520">
    <property type="component" value="Unplaced"/>
</dbReference>
<keyword evidence="1" id="KW-0472">Membrane</keyword>
<dbReference type="AlphaFoldDB" id="A0A3B3ZJE6"/>
<evidence type="ECO:0000256" key="1">
    <source>
        <dbReference type="SAM" id="Phobius"/>
    </source>
</evidence>
<keyword evidence="1" id="KW-1133">Transmembrane helix</keyword>
<name>A0A3B3ZJE6_9GOBI</name>
<organism evidence="2 3">
    <name type="scientific">Periophthalmus magnuspinnatus</name>
    <dbReference type="NCBI Taxonomy" id="409849"/>
    <lineage>
        <taxon>Eukaryota</taxon>
        <taxon>Metazoa</taxon>
        <taxon>Chordata</taxon>
        <taxon>Craniata</taxon>
        <taxon>Vertebrata</taxon>
        <taxon>Euteleostomi</taxon>
        <taxon>Actinopterygii</taxon>
        <taxon>Neopterygii</taxon>
        <taxon>Teleostei</taxon>
        <taxon>Neoteleostei</taxon>
        <taxon>Acanthomorphata</taxon>
        <taxon>Gobiaria</taxon>
        <taxon>Gobiiformes</taxon>
        <taxon>Gobioidei</taxon>
        <taxon>Gobiidae</taxon>
        <taxon>Oxudercinae</taxon>
        <taxon>Periophthalmus</taxon>
    </lineage>
</organism>
<proteinExistence type="predicted"/>
<keyword evidence="3" id="KW-1185">Reference proteome</keyword>
<sequence length="44" mass="4886">MSVTVFPVRLVLAVAFMVLAWAFCYVGALGRSKSVLGPKTWRTR</sequence>
<accession>A0A3B3ZJE6</accession>
<keyword evidence="1" id="KW-0812">Transmembrane</keyword>
<feature type="transmembrane region" description="Helical" evidence="1">
    <location>
        <begin position="6"/>
        <end position="29"/>
    </location>
</feature>
<reference evidence="2" key="1">
    <citation type="submission" date="2025-08" db="UniProtKB">
        <authorList>
            <consortium name="Ensembl"/>
        </authorList>
    </citation>
    <scope>IDENTIFICATION</scope>
</reference>
<evidence type="ECO:0000313" key="3">
    <source>
        <dbReference type="Proteomes" id="UP000261520"/>
    </source>
</evidence>
<evidence type="ECO:0000313" key="2">
    <source>
        <dbReference type="Ensembl" id="ENSPMGP00000004536.1"/>
    </source>
</evidence>